<feature type="signal peptide" evidence="6">
    <location>
        <begin position="1"/>
        <end position="23"/>
    </location>
</feature>
<organism evidence="8 9">
    <name type="scientific">Moritella viscosa</name>
    <dbReference type="NCBI Taxonomy" id="80854"/>
    <lineage>
        <taxon>Bacteria</taxon>
        <taxon>Pseudomonadati</taxon>
        <taxon>Pseudomonadota</taxon>
        <taxon>Gammaproteobacteria</taxon>
        <taxon>Alteromonadales</taxon>
        <taxon>Moritellaceae</taxon>
        <taxon>Moritella</taxon>
    </lineage>
</organism>
<gene>
    <name evidence="8" type="ORF">MT2528_4809</name>
</gene>
<evidence type="ECO:0000256" key="3">
    <source>
        <dbReference type="ARBA" id="ARBA00022729"/>
    </source>
</evidence>
<dbReference type="PRINTS" id="PR00839">
    <property type="entry name" value="V8PROTEASE"/>
</dbReference>
<evidence type="ECO:0000256" key="4">
    <source>
        <dbReference type="ARBA" id="ARBA00022801"/>
    </source>
</evidence>
<dbReference type="Proteomes" id="UP000182660">
    <property type="component" value="Unassembled WGS sequence"/>
</dbReference>
<keyword evidence="5 6" id="KW-0720">Serine protease</keyword>
<feature type="chain" id="PRO_5044971661" description="Serine protease" evidence="6">
    <location>
        <begin position="24"/>
        <end position="346"/>
    </location>
</feature>
<evidence type="ECO:0000259" key="7">
    <source>
        <dbReference type="PROSITE" id="PS50240"/>
    </source>
</evidence>
<feature type="domain" description="Peptidase S1" evidence="7">
    <location>
        <begin position="24"/>
        <end position="226"/>
    </location>
</feature>
<dbReference type="SUPFAM" id="SSF50494">
    <property type="entry name" value="Trypsin-like serine proteases"/>
    <property type="match status" value="1"/>
</dbReference>
<dbReference type="PROSITE" id="PS50240">
    <property type="entry name" value="TRYPSIN_DOM"/>
    <property type="match status" value="1"/>
</dbReference>
<evidence type="ECO:0000313" key="8">
    <source>
        <dbReference type="EMBL" id="SGZ04440.1"/>
    </source>
</evidence>
<dbReference type="NCBIfam" id="TIGR03501">
    <property type="entry name" value="GlyGly_CTERM"/>
    <property type="match status" value="1"/>
</dbReference>
<dbReference type="InterPro" id="IPR008256">
    <property type="entry name" value="Peptidase_S1B"/>
</dbReference>
<accession>A0ABY1HKN4</accession>
<comment type="similarity">
    <text evidence="1 6">Belongs to the peptidase S1B family.</text>
</comment>
<name>A0ABY1HKN4_9GAMM</name>
<evidence type="ECO:0000256" key="1">
    <source>
        <dbReference type="ARBA" id="ARBA00008764"/>
    </source>
</evidence>
<dbReference type="InterPro" id="IPR001254">
    <property type="entry name" value="Trypsin_dom"/>
</dbReference>
<protein>
    <recommendedName>
        <fullName evidence="6">Serine protease</fullName>
        <ecNumber evidence="6">3.4.21.-</ecNumber>
    </recommendedName>
</protein>
<dbReference type="Gene3D" id="2.40.10.10">
    <property type="entry name" value="Trypsin-like serine proteases"/>
    <property type="match status" value="2"/>
</dbReference>
<evidence type="ECO:0000256" key="2">
    <source>
        <dbReference type="ARBA" id="ARBA00022670"/>
    </source>
</evidence>
<keyword evidence="4 6" id="KW-0378">Hydrolase</keyword>
<dbReference type="EMBL" id="FPLJ01000147">
    <property type="protein sequence ID" value="SGZ04440.1"/>
    <property type="molecule type" value="Genomic_DNA"/>
</dbReference>
<keyword evidence="3 6" id="KW-0732">Signal</keyword>
<evidence type="ECO:0000313" key="9">
    <source>
        <dbReference type="Proteomes" id="UP000182660"/>
    </source>
</evidence>
<evidence type="ECO:0000256" key="6">
    <source>
        <dbReference type="RuleBase" id="RU004296"/>
    </source>
</evidence>
<proteinExistence type="inferred from homology"/>
<dbReference type="InterPro" id="IPR020008">
    <property type="entry name" value="GlyGly_CTERM"/>
</dbReference>
<keyword evidence="2 6" id="KW-0645">Protease</keyword>
<comment type="caution">
    <text evidence="8">The sequence shown here is derived from an EMBL/GenBank/DDBJ whole genome shotgun (WGS) entry which is preliminary data.</text>
</comment>
<evidence type="ECO:0000256" key="5">
    <source>
        <dbReference type="ARBA" id="ARBA00022825"/>
    </source>
</evidence>
<dbReference type="InterPro" id="IPR043504">
    <property type="entry name" value="Peptidase_S1_PA_chymotrypsin"/>
</dbReference>
<dbReference type="InterPro" id="IPR009003">
    <property type="entry name" value="Peptidase_S1_PA"/>
</dbReference>
<dbReference type="SMART" id="SM00020">
    <property type="entry name" value="Tryp_SPc"/>
    <property type="match status" value="1"/>
</dbReference>
<dbReference type="Pfam" id="PF00089">
    <property type="entry name" value="Trypsin"/>
    <property type="match status" value="1"/>
</dbReference>
<dbReference type="EC" id="3.4.21.-" evidence="6"/>
<reference evidence="8 9" key="1">
    <citation type="submission" date="2016-11" db="EMBL/GenBank/DDBJ databases">
        <authorList>
            <person name="Klemetsen T."/>
        </authorList>
    </citation>
    <scope>NUCLEOTIDE SEQUENCE [LARGE SCALE GENOMIC DNA]</scope>
    <source>
        <strain evidence="8">MT 2528</strain>
    </source>
</reference>
<dbReference type="RefSeq" id="WP_075532084.1">
    <property type="nucleotide sequence ID" value="NZ_CAWRCN010000006.1"/>
</dbReference>
<sequence length="346" mass="36553">MKTKIFKLIACTLIGAASQSANAIEGGSSLLWAEHPYLIESNCTGSVLAGKFVLLAGHCGASVDNPFPRQVNLSNGESMMPTARNAQPYYNKSGAWGGGADVAIWTLPKSAPMDKVVFIADLNNPVSSVNIGDKVSFMGFGQDDNTPRLGQAFNTVTIKYPEIIIYEDPLAHSVPGDSGAPVLNASNKIIGVNYAASGSIDSITGRYNQNGVDLHFVKDWLLESINSWHSATELKFTGTKTIDVQSLHVNNLDMATSWNAGTLTTGGVTVTGGTCVTDGEVKPFGMCTLELDATTKQGFVNLDTGNKITINRTVKVKPTPDGGSSGGSFGFASILGLLTLLLRRKC</sequence>
<keyword evidence="9" id="KW-1185">Reference proteome</keyword>